<accession>A0AAD5QCU4</accession>
<name>A0AAD5QCU4_PYTIN</name>
<dbReference type="Gene3D" id="1.25.40.10">
    <property type="entry name" value="Tetratricopeptide repeat domain"/>
    <property type="match status" value="1"/>
</dbReference>
<comment type="caution">
    <text evidence="5">The sequence shown here is derived from an EMBL/GenBank/DDBJ whole genome shotgun (WGS) entry which is preliminary data.</text>
</comment>
<evidence type="ECO:0000256" key="1">
    <source>
        <dbReference type="ARBA" id="ARBA00022737"/>
    </source>
</evidence>
<dbReference type="InterPro" id="IPR011990">
    <property type="entry name" value="TPR-like_helical_dom_sf"/>
</dbReference>
<dbReference type="GO" id="GO:0051879">
    <property type="term" value="F:Hsp90 protein binding"/>
    <property type="evidence" value="ECO:0007669"/>
    <property type="project" value="TreeGrafter"/>
</dbReference>
<dbReference type="PROSITE" id="PS50005">
    <property type="entry name" value="TPR"/>
    <property type="match status" value="1"/>
</dbReference>
<dbReference type="AlphaFoldDB" id="A0AAD5QCU4"/>
<dbReference type="SUPFAM" id="SSF48452">
    <property type="entry name" value="TPR-like"/>
    <property type="match status" value="1"/>
</dbReference>
<dbReference type="EMBL" id="JAKCXM010000054">
    <property type="protein sequence ID" value="KAJ0404894.1"/>
    <property type="molecule type" value="Genomic_DNA"/>
</dbReference>
<keyword evidence="2 3" id="KW-0802">TPR repeat</keyword>
<dbReference type="InterPro" id="IPR013105">
    <property type="entry name" value="TPR_2"/>
</dbReference>
<organism evidence="5 6">
    <name type="scientific">Pythium insidiosum</name>
    <name type="common">Pythiosis disease agent</name>
    <dbReference type="NCBI Taxonomy" id="114742"/>
    <lineage>
        <taxon>Eukaryota</taxon>
        <taxon>Sar</taxon>
        <taxon>Stramenopiles</taxon>
        <taxon>Oomycota</taxon>
        <taxon>Peronosporomycetes</taxon>
        <taxon>Pythiales</taxon>
        <taxon>Pythiaceae</taxon>
        <taxon>Pythium</taxon>
    </lineage>
</organism>
<feature type="region of interest" description="Disordered" evidence="4">
    <location>
        <begin position="134"/>
        <end position="157"/>
    </location>
</feature>
<reference evidence="5" key="1">
    <citation type="submission" date="2021-12" db="EMBL/GenBank/DDBJ databases">
        <title>Prjna785345.</title>
        <authorList>
            <person name="Rujirawat T."/>
            <person name="Krajaejun T."/>
        </authorList>
    </citation>
    <scope>NUCLEOTIDE SEQUENCE</scope>
    <source>
        <strain evidence="5">Pi057C3</strain>
    </source>
</reference>
<evidence type="ECO:0000313" key="5">
    <source>
        <dbReference type="EMBL" id="KAJ0404894.1"/>
    </source>
</evidence>
<protein>
    <submittedName>
        <fullName evidence="5">Uncharacterized protein</fullName>
    </submittedName>
</protein>
<dbReference type="Proteomes" id="UP001209570">
    <property type="component" value="Unassembled WGS sequence"/>
</dbReference>
<dbReference type="Gene3D" id="2.60.120.620">
    <property type="entry name" value="q2cbj1_9rhob like domain"/>
    <property type="match status" value="1"/>
</dbReference>
<gene>
    <name evidence="5" type="ORF">P43SY_001806</name>
</gene>
<sequence length="571" mass="63776">MIMDDVLEVGDDGAFDVSARSTAAFLREKGNEAFQRQAYELALSFYSQALGQDGANHMLFSNRSAALCQLKRYADALVDADRAIQLAPQWPKAYTRRAAACVGLGRVKEAIEALEKAVKLDPAHKDAQLLKTRIEKLRRQHPPDNKKKTRQSTPSSTVIQRGFFETSKAKASSGIYAEKEEIVRPVVDPATGDTRLEHDDERRWRYMLRRLKTGCNKTGVNASGESVVLDDGVFAKLLSEKEFQSLIYPGLPSEQLRHAPRNLQELLEDPWYEAELLALMPKVQQKAESVLTNVKKRGAAMGETMDAATEQRLLPQVLQEAFAREVLAMVHRVNYRKHALLATDARTIADPSTEQATWDQLPQSFLLDLFSQAPRQHDAVAGTAVLDGFMGDEWTSVLLGDVERMTGGRGSAVSCGRMRFVERSDCEKEFPALAELLERLHALPYEINAKASDRATLCAQFAHCTALQQLTRGDAQRLRLDCGQGERDNGFKLTCVYFLNGVGTAGSSGGDLQLRTDLEETGRVQRVVPQSDRLVMFQSQRVLNEITALHDTDQALYYVTFWIHGRELRSC</sequence>
<evidence type="ECO:0000256" key="2">
    <source>
        <dbReference type="ARBA" id="ARBA00022803"/>
    </source>
</evidence>
<dbReference type="InterPro" id="IPR019734">
    <property type="entry name" value="TPR_rpt"/>
</dbReference>
<proteinExistence type="predicted"/>
<dbReference type="SMART" id="SM00028">
    <property type="entry name" value="TPR"/>
    <property type="match status" value="3"/>
</dbReference>
<dbReference type="PANTHER" id="PTHR22904">
    <property type="entry name" value="TPR REPEAT CONTAINING PROTEIN"/>
    <property type="match status" value="1"/>
</dbReference>
<evidence type="ECO:0000256" key="4">
    <source>
        <dbReference type="SAM" id="MobiDB-lite"/>
    </source>
</evidence>
<dbReference type="Pfam" id="PF07719">
    <property type="entry name" value="TPR_2"/>
    <property type="match status" value="1"/>
</dbReference>
<feature type="compositionally biased region" description="Basic and acidic residues" evidence="4">
    <location>
        <begin position="134"/>
        <end position="146"/>
    </location>
</feature>
<dbReference type="PANTHER" id="PTHR22904:SF523">
    <property type="entry name" value="STRESS-INDUCED-PHOSPHOPROTEIN 1"/>
    <property type="match status" value="1"/>
</dbReference>
<evidence type="ECO:0000313" key="6">
    <source>
        <dbReference type="Proteomes" id="UP001209570"/>
    </source>
</evidence>
<evidence type="ECO:0000256" key="3">
    <source>
        <dbReference type="PROSITE-ProRule" id="PRU00339"/>
    </source>
</evidence>
<keyword evidence="6" id="KW-1185">Reference proteome</keyword>
<keyword evidence="1" id="KW-0677">Repeat</keyword>
<feature type="repeat" description="TPR" evidence="3">
    <location>
        <begin position="91"/>
        <end position="124"/>
    </location>
</feature>